<dbReference type="InterPro" id="IPR047817">
    <property type="entry name" value="ABC2_TM_bact-type"/>
</dbReference>
<proteinExistence type="inferred from homology"/>
<feature type="domain" description="ABC transmembrane type-2" evidence="7">
    <location>
        <begin position="20"/>
        <end position="244"/>
    </location>
</feature>
<feature type="transmembrane region" description="Helical" evidence="6">
    <location>
        <begin position="215"/>
        <end position="237"/>
    </location>
</feature>
<dbReference type="PROSITE" id="PS51012">
    <property type="entry name" value="ABC_TM2"/>
    <property type="match status" value="1"/>
</dbReference>
<dbReference type="GO" id="GO:0043190">
    <property type="term" value="C:ATP-binding cassette (ABC) transporter complex"/>
    <property type="evidence" value="ECO:0007669"/>
    <property type="project" value="InterPro"/>
</dbReference>
<gene>
    <name evidence="8" type="ORF">B1806_07075</name>
</gene>
<dbReference type="PANTHER" id="PTHR43229:SF2">
    <property type="entry name" value="NODULATION PROTEIN J"/>
    <property type="match status" value="1"/>
</dbReference>
<dbReference type="GO" id="GO:0140359">
    <property type="term" value="F:ABC-type transporter activity"/>
    <property type="evidence" value="ECO:0007669"/>
    <property type="project" value="InterPro"/>
</dbReference>
<evidence type="ECO:0000256" key="3">
    <source>
        <dbReference type="ARBA" id="ARBA00022692"/>
    </source>
</evidence>
<evidence type="ECO:0000259" key="7">
    <source>
        <dbReference type="PROSITE" id="PS51012"/>
    </source>
</evidence>
<dbReference type="InterPro" id="IPR000412">
    <property type="entry name" value="ABC_2_transport"/>
</dbReference>
<evidence type="ECO:0000313" key="9">
    <source>
        <dbReference type="Proteomes" id="UP000307749"/>
    </source>
</evidence>
<dbReference type="RefSeq" id="WP_081126399.1">
    <property type="nucleotide sequence ID" value="NZ_DAHXOC010000028.1"/>
</dbReference>
<name>A0A4S3KP38_9GAMM</name>
<accession>A0A4S3KP38</accession>
<evidence type="ECO:0000256" key="2">
    <source>
        <dbReference type="ARBA" id="ARBA00007783"/>
    </source>
</evidence>
<keyword evidence="6" id="KW-1003">Cell membrane</keyword>
<dbReference type="PRINTS" id="PR00164">
    <property type="entry name" value="ABC2TRNSPORT"/>
</dbReference>
<feature type="transmembrane region" description="Helical" evidence="6">
    <location>
        <begin position="129"/>
        <end position="155"/>
    </location>
</feature>
<dbReference type="Proteomes" id="UP000307749">
    <property type="component" value="Unassembled WGS sequence"/>
</dbReference>
<evidence type="ECO:0000256" key="5">
    <source>
        <dbReference type="ARBA" id="ARBA00023136"/>
    </source>
</evidence>
<organism evidence="8 9">
    <name type="scientific">Metallibacterium scheffleri</name>
    <dbReference type="NCBI Taxonomy" id="993689"/>
    <lineage>
        <taxon>Bacteria</taxon>
        <taxon>Pseudomonadati</taxon>
        <taxon>Pseudomonadota</taxon>
        <taxon>Gammaproteobacteria</taxon>
        <taxon>Lysobacterales</taxon>
        <taxon>Rhodanobacteraceae</taxon>
        <taxon>Metallibacterium</taxon>
    </lineage>
</organism>
<evidence type="ECO:0000256" key="6">
    <source>
        <dbReference type="RuleBase" id="RU361157"/>
    </source>
</evidence>
<evidence type="ECO:0000256" key="1">
    <source>
        <dbReference type="ARBA" id="ARBA00004141"/>
    </source>
</evidence>
<evidence type="ECO:0000256" key="4">
    <source>
        <dbReference type="ARBA" id="ARBA00022989"/>
    </source>
</evidence>
<keyword evidence="4 6" id="KW-1133">Transmembrane helix</keyword>
<dbReference type="PANTHER" id="PTHR43229">
    <property type="entry name" value="NODULATION PROTEIN J"/>
    <property type="match status" value="1"/>
</dbReference>
<evidence type="ECO:0000313" key="8">
    <source>
        <dbReference type="EMBL" id="THD10620.1"/>
    </source>
</evidence>
<dbReference type="AlphaFoldDB" id="A0A4S3KP38"/>
<dbReference type="InterPro" id="IPR051784">
    <property type="entry name" value="Nod_factor_ABC_transporter"/>
</dbReference>
<protein>
    <recommendedName>
        <fullName evidence="6">Transport permease protein</fullName>
    </recommendedName>
</protein>
<comment type="subcellular location">
    <subcellularLocation>
        <location evidence="6">Cell inner membrane</location>
        <topology evidence="6">Multi-pass membrane protein</topology>
    </subcellularLocation>
    <subcellularLocation>
        <location evidence="1">Membrane</location>
        <topology evidence="1">Multi-pass membrane protein</topology>
    </subcellularLocation>
</comment>
<keyword evidence="6" id="KW-0813">Transport</keyword>
<comment type="caution">
    <text evidence="8">The sequence shown here is derived from an EMBL/GenBank/DDBJ whole genome shotgun (WGS) entry which is preliminary data.</text>
</comment>
<dbReference type="OrthoDB" id="9255971at2"/>
<dbReference type="EMBL" id="MWQO01000023">
    <property type="protein sequence ID" value="THD10620.1"/>
    <property type="molecule type" value="Genomic_DNA"/>
</dbReference>
<feature type="transmembrane region" description="Helical" evidence="6">
    <location>
        <begin position="54"/>
        <end position="77"/>
    </location>
</feature>
<dbReference type="STRING" id="993689.GCA_002077135_01066"/>
<reference evidence="8 9" key="1">
    <citation type="submission" date="2017-02" db="EMBL/GenBank/DDBJ databases">
        <title>Whole genome sequencing of Metallibacterium scheffleri DSM 24874 (T).</title>
        <authorList>
            <person name="Kumar S."/>
            <person name="Patil P."/>
            <person name="Patil P.B."/>
        </authorList>
    </citation>
    <scope>NUCLEOTIDE SEQUENCE [LARGE SCALE GENOMIC DNA]</scope>
    <source>
        <strain evidence="8 9">DSM 24874</strain>
    </source>
</reference>
<feature type="transmembrane region" description="Helical" evidence="6">
    <location>
        <begin position="98"/>
        <end position="123"/>
    </location>
</feature>
<keyword evidence="5 6" id="KW-0472">Membrane</keyword>
<keyword evidence="9" id="KW-1185">Reference proteome</keyword>
<sequence>MRGLFAVIMLDLKRLWVDRVRLVSSLIQPLLYLFVLGSGLGASSKMGGSGYLHYIYPGVLGLSLLFSSVFAAMLIVFDRQIGFLKAVLVAPVPRVAIALGKVLSGAIQALVPATILLLLLPLLGMDLSLLALLELIGTMILAAVTFSALGVATAARFRSTTVFPIISNAVLLPMFFLSGALYPLDSAPVWLRWLAHIDPVAYAVDLMRGAILDRYAYPPLLSLAVLLGFIVVLTWLATRVFAAGEDT</sequence>
<dbReference type="InterPro" id="IPR013525">
    <property type="entry name" value="ABC2_TM"/>
</dbReference>
<keyword evidence="3 6" id="KW-0812">Transmembrane</keyword>
<dbReference type="Pfam" id="PF01061">
    <property type="entry name" value="ABC2_membrane"/>
    <property type="match status" value="1"/>
</dbReference>
<feature type="transmembrane region" description="Helical" evidence="6">
    <location>
        <begin position="20"/>
        <end position="42"/>
    </location>
</feature>
<feature type="transmembrane region" description="Helical" evidence="6">
    <location>
        <begin position="162"/>
        <end position="184"/>
    </location>
</feature>
<comment type="similarity">
    <text evidence="2 6">Belongs to the ABC-2 integral membrane protein family.</text>
</comment>
<dbReference type="PIRSF" id="PIRSF006648">
    <property type="entry name" value="DrrB"/>
    <property type="match status" value="1"/>
</dbReference>